<protein>
    <recommendedName>
        <fullName evidence="3">Nucleotidyltransferase family protein</fullName>
    </recommendedName>
</protein>
<accession>A0A7J5U4H2</accession>
<dbReference type="InterPro" id="IPR039498">
    <property type="entry name" value="NTP_transf_5"/>
</dbReference>
<evidence type="ECO:0000313" key="1">
    <source>
        <dbReference type="EMBL" id="KAB7732666.1"/>
    </source>
</evidence>
<dbReference type="Pfam" id="PF14907">
    <property type="entry name" value="NTP_transf_5"/>
    <property type="match status" value="1"/>
</dbReference>
<reference evidence="1 2" key="1">
    <citation type="submission" date="2019-10" db="EMBL/GenBank/DDBJ databases">
        <title>Rudanella paleaurantiibacter sp. nov., isolated from sludge.</title>
        <authorList>
            <person name="Xu S.Q."/>
        </authorList>
    </citation>
    <scope>NUCLEOTIDE SEQUENCE [LARGE SCALE GENOMIC DNA]</scope>
    <source>
        <strain evidence="1 2">HX-22-17</strain>
    </source>
</reference>
<dbReference type="EMBL" id="WELI01000001">
    <property type="protein sequence ID" value="KAB7732666.1"/>
    <property type="molecule type" value="Genomic_DNA"/>
</dbReference>
<keyword evidence="2" id="KW-1185">Reference proteome</keyword>
<proteinExistence type="predicted"/>
<gene>
    <name evidence="1" type="ORF">F5984_01575</name>
</gene>
<organism evidence="1 2">
    <name type="scientific">Rudanella paleaurantiibacter</name>
    <dbReference type="NCBI Taxonomy" id="2614655"/>
    <lineage>
        <taxon>Bacteria</taxon>
        <taxon>Pseudomonadati</taxon>
        <taxon>Bacteroidota</taxon>
        <taxon>Cytophagia</taxon>
        <taxon>Cytophagales</taxon>
        <taxon>Cytophagaceae</taxon>
        <taxon>Rudanella</taxon>
    </lineage>
</organism>
<name>A0A7J5U4H2_9BACT</name>
<dbReference type="AlphaFoldDB" id="A0A7J5U4H2"/>
<dbReference type="RefSeq" id="WP_152122167.1">
    <property type="nucleotide sequence ID" value="NZ_WELI01000001.1"/>
</dbReference>
<evidence type="ECO:0008006" key="3">
    <source>
        <dbReference type="Google" id="ProtNLM"/>
    </source>
</evidence>
<sequence length="380" mass="44235">MRYYYQLLPDQQLLLKAAVLPAAEALPYWQAYRQARGVGRFSPTDQSLLPRLFDPVDWESQRLMPLIYRNLEPTGDALVPHLRGIYRYTWMKNQRHLLKMQQVVRVFNEAGIESMMLKGIPLTLHYYADAGVRMMGDLDVMVPFEQATQAIACIQRPPLNLRVSQYETRHRDTIHAMHGWDADKIDVDLHWHLLSQHAYPSADAPFWNNRQTITLPDSTPAYMLSATHQLFHVLAHGSPLFHATTTPILRWIPDSLAVCRRADPTIDWTELAELARQYGLTAPIQLGLRLLTDEFGLALPDSVHRWLHDARPSATEQTYYSLLPVKSSNMLSKAYRYIRKQQLAYNLFRKGKPGPSQIRWMYKQARMRYDWKNHDLPYDV</sequence>
<dbReference type="Proteomes" id="UP000488299">
    <property type="component" value="Unassembled WGS sequence"/>
</dbReference>
<comment type="caution">
    <text evidence="1">The sequence shown here is derived from an EMBL/GenBank/DDBJ whole genome shotgun (WGS) entry which is preliminary data.</text>
</comment>
<evidence type="ECO:0000313" key="2">
    <source>
        <dbReference type="Proteomes" id="UP000488299"/>
    </source>
</evidence>